<dbReference type="Gramene" id="TraesCS1B03G0572500.1">
    <property type="protein sequence ID" value="TraesCS1B03G0572500.1.CDS"/>
    <property type="gene ID" value="TraesCS1B03G0572500"/>
</dbReference>
<dbReference type="Gramene" id="TraesRN1B0100570900.1">
    <property type="protein sequence ID" value="TraesRN1B0100570900.1"/>
    <property type="gene ID" value="TraesRN1B0100570900"/>
</dbReference>
<reference evidence="2" key="2">
    <citation type="submission" date="2018-10" db="UniProtKB">
        <authorList>
            <consortium name="EnsemblPlants"/>
        </authorList>
    </citation>
    <scope>IDENTIFICATION</scope>
</reference>
<feature type="region of interest" description="Disordered" evidence="1">
    <location>
        <begin position="1"/>
        <end position="35"/>
    </location>
</feature>
<dbReference type="Gramene" id="TraesCLE_scaffold_023429_01G000200.1">
    <property type="protein sequence ID" value="TraesCLE_scaffold_023429_01G000200.1"/>
    <property type="gene ID" value="TraesCLE_scaffold_023429_01G000200"/>
</dbReference>
<dbReference type="Gramene" id="TraesCS1B02G193500.1">
    <property type="protein sequence ID" value="TraesCS1B02G193500.1"/>
    <property type="gene ID" value="TraesCS1B02G193500"/>
</dbReference>
<organism evidence="2">
    <name type="scientific">Triticum aestivum</name>
    <name type="common">Wheat</name>
    <dbReference type="NCBI Taxonomy" id="4565"/>
    <lineage>
        <taxon>Eukaryota</taxon>
        <taxon>Viridiplantae</taxon>
        <taxon>Streptophyta</taxon>
        <taxon>Embryophyta</taxon>
        <taxon>Tracheophyta</taxon>
        <taxon>Spermatophyta</taxon>
        <taxon>Magnoliopsida</taxon>
        <taxon>Liliopsida</taxon>
        <taxon>Poales</taxon>
        <taxon>Poaceae</taxon>
        <taxon>BOP clade</taxon>
        <taxon>Pooideae</taxon>
        <taxon>Triticodae</taxon>
        <taxon>Triticeae</taxon>
        <taxon>Triticinae</taxon>
        <taxon>Triticum</taxon>
    </lineage>
</organism>
<dbReference type="Gramene" id="TraesROB_scaffold_009858_01G000200.1">
    <property type="protein sequence ID" value="TraesROB_scaffold_009858_01G000200.1"/>
    <property type="gene ID" value="TraesROB_scaffold_009858_01G000200"/>
</dbReference>
<dbReference type="Proteomes" id="UP000019116">
    <property type="component" value="Chromosome 1B"/>
</dbReference>
<proteinExistence type="predicted"/>
<dbReference type="AlphaFoldDB" id="A0A3B5YXG4"/>
<dbReference type="STRING" id="4565.A0A3B5YXG4"/>
<dbReference type="EnsemblPlants" id="TraesCS1B02G193500.1">
    <property type="protein sequence ID" value="TraesCS1B02G193500.1"/>
    <property type="gene ID" value="TraesCS1B02G193500"/>
</dbReference>
<accession>A0A3B5YXG4</accession>
<protein>
    <submittedName>
        <fullName evidence="2">Uncharacterized protein</fullName>
    </submittedName>
</protein>
<dbReference type="Gramene" id="TraesWEE_scaffold_008799_01G000200.1">
    <property type="protein sequence ID" value="TraesWEE_scaffold_008799_01G000200.1"/>
    <property type="gene ID" value="TraesWEE_scaffold_008799_01G000200"/>
</dbReference>
<dbReference type="OrthoDB" id="718905at2759"/>
<name>A0A3B5YXG4_WHEAT</name>
<evidence type="ECO:0000313" key="3">
    <source>
        <dbReference type="Proteomes" id="UP000019116"/>
    </source>
</evidence>
<keyword evidence="3" id="KW-1185">Reference proteome</keyword>
<evidence type="ECO:0000313" key="2">
    <source>
        <dbReference type="EnsemblPlants" id="TraesCS1B02G193500.1"/>
    </source>
</evidence>
<evidence type="ECO:0000256" key="1">
    <source>
        <dbReference type="SAM" id="MobiDB-lite"/>
    </source>
</evidence>
<dbReference type="OMA" id="ITRQTMI"/>
<sequence>MDEAYHPQRASSMTKQVKKKGKHPALNFNHGSGSSSQENLIVYILRRPMLETVTETIRLKVQGYTCWYVHEGMMQASVLIALPRQEGSFRESSITYEGESANTEDEAMEKAAQMALECICADYNISVNDHNYYALEVTKERLFTAREKAQTKQWQFNMARQQVTTQQNEFARQTMILAKICNNFYDILPLRMYPQRPTSSDPIITYTGAHRPVRRMEEFAKSLYHFITGTNPVGGYTRMI</sequence>
<reference evidence="2" key="1">
    <citation type="submission" date="2018-08" db="EMBL/GenBank/DDBJ databases">
        <authorList>
            <person name="Rossello M."/>
        </authorList>
    </citation>
    <scope>NUCLEOTIDE SEQUENCE [LARGE SCALE GENOMIC DNA]</scope>
    <source>
        <strain evidence="2">cv. Chinese Spring</strain>
    </source>
</reference>